<accession>A0A0M8NTV3</accession>
<protein>
    <submittedName>
        <fullName evidence="1">Uncharacterized protein</fullName>
    </submittedName>
</protein>
<dbReference type="EMBL" id="LHQQ01000241">
    <property type="protein sequence ID" value="KOS38648.1"/>
    <property type="molecule type" value="Genomic_DNA"/>
</dbReference>
<proteinExistence type="predicted"/>
<organism evidence="1 2">
    <name type="scientific">Penicillium nordicum</name>
    <dbReference type="NCBI Taxonomy" id="229535"/>
    <lineage>
        <taxon>Eukaryota</taxon>
        <taxon>Fungi</taxon>
        <taxon>Dikarya</taxon>
        <taxon>Ascomycota</taxon>
        <taxon>Pezizomycotina</taxon>
        <taxon>Eurotiomycetes</taxon>
        <taxon>Eurotiomycetidae</taxon>
        <taxon>Eurotiales</taxon>
        <taxon>Aspergillaceae</taxon>
        <taxon>Penicillium</taxon>
    </lineage>
</organism>
<sequence length="71" mass="8866">MPMETESESSWLKFYLSEPYQYRKLGDERTRSAEIWWICMWYLHRISHDINQYQTAHIKVHIILWQHVLQN</sequence>
<gene>
    <name evidence="1" type="ORF">ACN38_g10512</name>
</gene>
<name>A0A0M8NTV3_9EURO</name>
<keyword evidence="2" id="KW-1185">Reference proteome</keyword>
<reference evidence="1 2" key="1">
    <citation type="submission" date="2015-08" db="EMBL/GenBank/DDBJ databases">
        <title>Genome sequencing of Penicillium nordicum.</title>
        <authorList>
            <person name="Nguyen H.D."/>
            <person name="Seifert K.A."/>
        </authorList>
    </citation>
    <scope>NUCLEOTIDE SEQUENCE [LARGE SCALE GENOMIC DNA]</scope>
    <source>
        <strain evidence="1 2">DAOMC 185683</strain>
    </source>
</reference>
<dbReference type="AlphaFoldDB" id="A0A0M8NTV3"/>
<comment type="caution">
    <text evidence="1">The sequence shown here is derived from an EMBL/GenBank/DDBJ whole genome shotgun (WGS) entry which is preliminary data.</text>
</comment>
<dbReference type="Proteomes" id="UP000037696">
    <property type="component" value="Unassembled WGS sequence"/>
</dbReference>
<evidence type="ECO:0000313" key="1">
    <source>
        <dbReference type="EMBL" id="KOS38648.1"/>
    </source>
</evidence>
<evidence type="ECO:0000313" key="2">
    <source>
        <dbReference type="Proteomes" id="UP000037696"/>
    </source>
</evidence>